<dbReference type="Gene3D" id="3.40.50.620">
    <property type="entry name" value="HUPs"/>
    <property type="match status" value="1"/>
</dbReference>
<dbReference type="GO" id="GO:0046872">
    <property type="term" value="F:metal ion binding"/>
    <property type="evidence" value="ECO:0007669"/>
    <property type="project" value="UniProtKB-KW"/>
</dbReference>
<dbReference type="GO" id="GO:0005524">
    <property type="term" value="F:ATP binding"/>
    <property type="evidence" value="ECO:0007669"/>
    <property type="project" value="UniProtKB-KW"/>
</dbReference>
<evidence type="ECO:0000256" key="8">
    <source>
        <dbReference type="ARBA" id="ARBA00037993"/>
    </source>
</evidence>
<comment type="similarity">
    <text evidence="8">Belongs to the QueC family.</text>
</comment>
<evidence type="ECO:0000256" key="10">
    <source>
        <dbReference type="ARBA" id="ARBA00047890"/>
    </source>
</evidence>
<keyword evidence="2" id="KW-0436">Ligase</keyword>
<protein>
    <recommendedName>
        <fullName evidence="9">7-cyano-7-deazaguanine synthase</fullName>
        <ecNumber evidence="9">6.3.4.20</ecNumber>
    </recommendedName>
</protein>
<evidence type="ECO:0000256" key="5">
    <source>
        <dbReference type="ARBA" id="ARBA00022785"/>
    </source>
</evidence>
<evidence type="ECO:0000256" key="2">
    <source>
        <dbReference type="ARBA" id="ARBA00022598"/>
    </source>
</evidence>
<evidence type="ECO:0000256" key="7">
    <source>
        <dbReference type="ARBA" id="ARBA00022840"/>
    </source>
</evidence>
<evidence type="ECO:0000256" key="6">
    <source>
        <dbReference type="ARBA" id="ARBA00022833"/>
    </source>
</evidence>
<comment type="pathway">
    <text evidence="1">Purine metabolism; 7-cyano-7-deazaguanine biosynthesis.</text>
</comment>
<dbReference type="EC" id="6.3.4.20" evidence="9"/>
<dbReference type="InterPro" id="IPR014729">
    <property type="entry name" value="Rossmann-like_a/b/a_fold"/>
</dbReference>
<dbReference type="Proteomes" id="UP000033428">
    <property type="component" value="Unassembled WGS sequence"/>
</dbReference>
<dbReference type="Pfam" id="PF06508">
    <property type="entry name" value="QueC"/>
    <property type="match status" value="1"/>
</dbReference>
<keyword evidence="7" id="KW-0067">ATP-binding</keyword>
<keyword evidence="6" id="KW-0862">Zinc</keyword>
<evidence type="ECO:0000256" key="3">
    <source>
        <dbReference type="ARBA" id="ARBA00022723"/>
    </source>
</evidence>
<dbReference type="EMBL" id="JYNY01000478">
    <property type="protein sequence ID" value="KJJ83801.1"/>
    <property type="molecule type" value="Genomic_DNA"/>
</dbReference>
<reference evidence="11 12" key="1">
    <citation type="submission" date="2015-02" db="EMBL/GenBank/DDBJ databases">
        <title>Single-cell genomics of uncultivated deep-branching MTB reveals a conserved set of magnetosome genes.</title>
        <authorList>
            <person name="Kolinko S."/>
            <person name="Richter M."/>
            <person name="Glockner F.O."/>
            <person name="Brachmann A."/>
            <person name="Schuler D."/>
        </authorList>
    </citation>
    <scope>NUCLEOTIDE SEQUENCE [LARGE SCALE GENOMIC DNA]</scope>
    <source>
        <strain evidence="11">SKK-01</strain>
    </source>
</reference>
<dbReference type="InterPro" id="IPR018317">
    <property type="entry name" value="QueC"/>
</dbReference>
<keyword evidence="4" id="KW-0547">Nucleotide-binding</keyword>
<name>A0A0F0CQL5_9BACT</name>
<accession>A0A0F0CQL5</accession>
<evidence type="ECO:0000256" key="1">
    <source>
        <dbReference type="ARBA" id="ARBA00005061"/>
    </source>
</evidence>
<dbReference type="PANTHER" id="PTHR42914:SF1">
    <property type="entry name" value="7-CYANO-7-DEAZAGUANINE SYNTHASE"/>
    <property type="match status" value="1"/>
</dbReference>
<evidence type="ECO:0000313" key="11">
    <source>
        <dbReference type="EMBL" id="KJJ83801.1"/>
    </source>
</evidence>
<keyword evidence="5" id="KW-0671">Queuosine biosynthesis</keyword>
<comment type="caution">
    <text evidence="11">The sequence shown here is derived from an EMBL/GenBank/DDBJ whole genome shotgun (WGS) entry which is preliminary data.</text>
</comment>
<evidence type="ECO:0000313" key="12">
    <source>
        <dbReference type="Proteomes" id="UP000033428"/>
    </source>
</evidence>
<evidence type="ECO:0000256" key="9">
    <source>
        <dbReference type="ARBA" id="ARBA00039149"/>
    </source>
</evidence>
<dbReference type="AlphaFoldDB" id="A0A0F0CQL5"/>
<sequence>MLLTAMAAPHPKVWNLASVITPILNKTKKEIVKTGTKLGVPFQYTWSCYKGGKKPCGTCESCAFRAKGFQSADIVDPIGV</sequence>
<dbReference type="GO" id="GO:0016874">
    <property type="term" value="F:ligase activity"/>
    <property type="evidence" value="ECO:0007669"/>
    <property type="project" value="UniProtKB-KW"/>
</dbReference>
<dbReference type="SUPFAM" id="SSF52402">
    <property type="entry name" value="Adenine nucleotide alpha hydrolases-like"/>
    <property type="match status" value="1"/>
</dbReference>
<dbReference type="PANTHER" id="PTHR42914">
    <property type="entry name" value="7-CYANO-7-DEAZAGUANINE SYNTHASE"/>
    <property type="match status" value="1"/>
</dbReference>
<evidence type="ECO:0000256" key="4">
    <source>
        <dbReference type="ARBA" id="ARBA00022741"/>
    </source>
</evidence>
<keyword evidence="3" id="KW-0479">Metal-binding</keyword>
<dbReference type="GO" id="GO:0008616">
    <property type="term" value="P:tRNA queuosine(34) biosynthetic process"/>
    <property type="evidence" value="ECO:0007669"/>
    <property type="project" value="UniProtKB-KW"/>
</dbReference>
<gene>
    <name evidence="11" type="ORF">OMAG_002320</name>
</gene>
<comment type="catalytic activity">
    <reaction evidence="10">
        <text>7-carboxy-7-carbaguanine + NH4(+) + 2 ATP = 7-cyano-7-carbaguanine + 2 AMP + 2 diphosphate + 2 H(+)</text>
        <dbReference type="Rhea" id="RHEA:27982"/>
        <dbReference type="ChEBI" id="CHEBI:15378"/>
        <dbReference type="ChEBI" id="CHEBI:28938"/>
        <dbReference type="ChEBI" id="CHEBI:30616"/>
        <dbReference type="ChEBI" id="CHEBI:33019"/>
        <dbReference type="ChEBI" id="CHEBI:45075"/>
        <dbReference type="ChEBI" id="CHEBI:61036"/>
        <dbReference type="ChEBI" id="CHEBI:456215"/>
        <dbReference type="EC" id="6.3.4.20"/>
    </reaction>
</comment>
<proteinExistence type="inferred from homology"/>
<keyword evidence="12" id="KW-1185">Reference proteome</keyword>
<organism evidence="11 12">
    <name type="scientific">Candidatus Omnitrophus magneticus</name>
    <dbReference type="NCBI Taxonomy" id="1609969"/>
    <lineage>
        <taxon>Bacteria</taxon>
        <taxon>Pseudomonadati</taxon>
        <taxon>Candidatus Omnitrophota</taxon>
        <taxon>Candidatus Omnitrophus</taxon>
    </lineage>
</organism>